<dbReference type="EMBL" id="NHOO01000018">
    <property type="protein sequence ID" value="OVE46456.1"/>
    <property type="molecule type" value="Genomic_DNA"/>
</dbReference>
<dbReference type="EMBL" id="LR134182">
    <property type="protein sequence ID" value="VEB45128.1"/>
    <property type="molecule type" value="Genomic_DNA"/>
</dbReference>
<keyword evidence="6" id="KW-0969">Cilium</keyword>
<dbReference type="GO" id="GO:0044781">
    <property type="term" value="P:bacterial-type flagellum organization"/>
    <property type="evidence" value="ECO:0007669"/>
    <property type="project" value="UniProtKB-KW"/>
</dbReference>
<dbReference type="AlphaFoldDB" id="A0A202B4E6"/>
<dbReference type="EMBL" id="UIGR01000001">
    <property type="protein sequence ID" value="SUX34146.1"/>
    <property type="molecule type" value="Genomic_DNA"/>
</dbReference>
<dbReference type="Pfam" id="PF05400">
    <property type="entry name" value="FliT"/>
    <property type="match status" value="1"/>
</dbReference>
<evidence type="ECO:0000313" key="6">
    <source>
        <dbReference type="EMBL" id="OVE46456.1"/>
    </source>
</evidence>
<dbReference type="Proteomes" id="UP000254029">
    <property type="component" value="Unassembled WGS sequence"/>
</dbReference>
<keyword evidence="9" id="KW-1185">Reference proteome</keyword>
<evidence type="ECO:0000256" key="4">
    <source>
        <dbReference type="ARBA" id="ARBA00023186"/>
    </source>
</evidence>
<keyword evidence="3" id="KW-1005">Bacterial flagellum biogenesis</keyword>
<evidence type="ECO:0000313" key="9">
    <source>
        <dbReference type="Proteomes" id="UP000196342"/>
    </source>
</evidence>
<keyword evidence="2" id="KW-0963">Cytoplasm</keyword>
<evidence type="ECO:0000313" key="7">
    <source>
        <dbReference type="EMBL" id="SUX34146.1"/>
    </source>
</evidence>
<sequence>MTSQTARSALAELIEQLEPLTRELLEAANLRDRPRFSSLYGRSEAHVQQLLKTLEQEGRDQLSDEQREALHRVLIVREETQRQLANWAGQVKDELRTLSQSSKLNRQYKG</sequence>
<dbReference type="Gene3D" id="1.20.58.380">
    <property type="entry name" value="Flagellar protein flit"/>
    <property type="match status" value="1"/>
</dbReference>
<reference evidence="6 9" key="1">
    <citation type="submission" date="2017-05" db="EMBL/GenBank/DDBJ databases">
        <title>Chromobacterium violaceum GHPS1 isolated from Hydrocarbon polluted soil in French Guiana display an awesome secondary metabolite arsenal and a battery of drug and heavy-metal-resistance and detoxification of xenobiotics proteins.</title>
        <authorList>
            <person name="Belbahri L."/>
        </authorList>
    </citation>
    <scope>NUCLEOTIDE SEQUENCE [LARGE SCALE GENOMIC DNA]</scope>
    <source>
        <strain evidence="6 9">GHPS1</strain>
    </source>
</reference>
<evidence type="ECO:0000313" key="10">
    <source>
        <dbReference type="Proteomes" id="UP000254029"/>
    </source>
</evidence>
<dbReference type="Proteomes" id="UP000275777">
    <property type="component" value="Chromosome"/>
</dbReference>
<gene>
    <name evidence="6" type="ORF">CBW21_18580</name>
    <name evidence="7" type="ORF">NCTC8684_03265</name>
    <name evidence="8" type="ORF">NCTC9695_05633</name>
</gene>
<keyword evidence="4" id="KW-0143">Chaperone</keyword>
<dbReference type="InterPro" id="IPR008622">
    <property type="entry name" value="FliT"/>
</dbReference>
<evidence type="ECO:0000313" key="8">
    <source>
        <dbReference type="EMBL" id="VEB45128.1"/>
    </source>
</evidence>
<keyword evidence="6" id="KW-0282">Flagellum</keyword>
<comment type="subcellular location">
    <subcellularLocation>
        <location evidence="1">Cytoplasm</location>
        <location evidence="1">Cytosol</location>
    </subcellularLocation>
</comment>
<dbReference type="GeneID" id="66365111"/>
<accession>A0A202B4E6</accession>
<reference evidence="7 10" key="2">
    <citation type="submission" date="2018-06" db="EMBL/GenBank/DDBJ databases">
        <authorList>
            <consortium name="Pathogen Informatics"/>
            <person name="Doyle S."/>
        </authorList>
    </citation>
    <scope>NUCLEOTIDE SEQUENCE [LARGE SCALE GENOMIC DNA]</scope>
    <source>
        <strain evidence="7 10">NCTC8684</strain>
    </source>
</reference>
<evidence type="ECO:0000256" key="5">
    <source>
        <dbReference type="ARBA" id="ARBA00093797"/>
    </source>
</evidence>
<evidence type="ECO:0000313" key="11">
    <source>
        <dbReference type="Proteomes" id="UP000275777"/>
    </source>
</evidence>
<evidence type="ECO:0000256" key="3">
    <source>
        <dbReference type="ARBA" id="ARBA00022795"/>
    </source>
</evidence>
<proteinExistence type="predicted"/>
<evidence type="ECO:0000256" key="1">
    <source>
        <dbReference type="ARBA" id="ARBA00004514"/>
    </source>
</evidence>
<name>A0A202B4E6_CHRVL</name>
<dbReference type="RefSeq" id="WP_045052167.1">
    <property type="nucleotide sequence ID" value="NZ_CP024028.1"/>
</dbReference>
<evidence type="ECO:0000256" key="2">
    <source>
        <dbReference type="ARBA" id="ARBA00022490"/>
    </source>
</evidence>
<dbReference type="Proteomes" id="UP000196342">
    <property type="component" value="Unassembled WGS sequence"/>
</dbReference>
<keyword evidence="6" id="KW-0966">Cell projection</keyword>
<protein>
    <recommendedName>
        <fullName evidence="5">Flagellar protein FliT</fullName>
    </recommendedName>
</protein>
<reference evidence="8 11" key="3">
    <citation type="submission" date="2018-12" db="EMBL/GenBank/DDBJ databases">
        <authorList>
            <consortium name="Pathogen Informatics"/>
        </authorList>
    </citation>
    <scope>NUCLEOTIDE SEQUENCE [LARGE SCALE GENOMIC DNA]</scope>
    <source>
        <strain evidence="8 11">NCTC9695</strain>
    </source>
</reference>
<organism evidence="6 9">
    <name type="scientific">Chromobacterium violaceum</name>
    <dbReference type="NCBI Taxonomy" id="536"/>
    <lineage>
        <taxon>Bacteria</taxon>
        <taxon>Pseudomonadati</taxon>
        <taxon>Pseudomonadota</taxon>
        <taxon>Betaproteobacteria</taxon>
        <taxon>Neisseriales</taxon>
        <taxon>Chromobacteriaceae</taxon>
        <taxon>Chromobacterium</taxon>
    </lineage>
</organism>